<protein>
    <submittedName>
        <fullName evidence="1">Uncharacterized protein</fullName>
    </submittedName>
</protein>
<accession>A0A553PVE0</accession>
<sequence>MGHLASLRILLRQYRTEHKDGPVFPQIPGCICLSGALVDLTADSIPSAHTCRLFMADSPAGLGSQAIHGFSSLRLPLPV</sequence>
<dbReference type="Proteomes" id="UP000316079">
    <property type="component" value="Unassembled WGS sequence"/>
</dbReference>
<proteinExistence type="predicted"/>
<evidence type="ECO:0000313" key="1">
    <source>
        <dbReference type="EMBL" id="TRY81653.1"/>
    </source>
</evidence>
<organism evidence="1 2">
    <name type="scientific">Danionella cerebrum</name>
    <dbReference type="NCBI Taxonomy" id="2873325"/>
    <lineage>
        <taxon>Eukaryota</taxon>
        <taxon>Metazoa</taxon>
        <taxon>Chordata</taxon>
        <taxon>Craniata</taxon>
        <taxon>Vertebrata</taxon>
        <taxon>Euteleostomi</taxon>
        <taxon>Actinopterygii</taxon>
        <taxon>Neopterygii</taxon>
        <taxon>Teleostei</taxon>
        <taxon>Ostariophysi</taxon>
        <taxon>Cypriniformes</taxon>
        <taxon>Danionidae</taxon>
        <taxon>Danioninae</taxon>
        <taxon>Danionella</taxon>
    </lineage>
</organism>
<gene>
    <name evidence="1" type="ORF">DNTS_025977</name>
</gene>
<dbReference type="AlphaFoldDB" id="A0A553PVE0"/>
<dbReference type="EMBL" id="SRMA01026605">
    <property type="protein sequence ID" value="TRY81653.1"/>
    <property type="molecule type" value="Genomic_DNA"/>
</dbReference>
<comment type="caution">
    <text evidence="1">The sequence shown here is derived from an EMBL/GenBank/DDBJ whole genome shotgun (WGS) entry which is preliminary data.</text>
</comment>
<keyword evidence="2" id="KW-1185">Reference proteome</keyword>
<evidence type="ECO:0000313" key="2">
    <source>
        <dbReference type="Proteomes" id="UP000316079"/>
    </source>
</evidence>
<name>A0A553PVE0_9TELE</name>
<reference evidence="1 2" key="1">
    <citation type="journal article" date="2019" name="Sci. Data">
        <title>Hybrid genome assembly and annotation of Danionella translucida.</title>
        <authorList>
            <person name="Kadobianskyi M."/>
            <person name="Schulze L."/>
            <person name="Schuelke M."/>
            <person name="Judkewitz B."/>
        </authorList>
    </citation>
    <scope>NUCLEOTIDE SEQUENCE [LARGE SCALE GENOMIC DNA]</scope>
    <source>
        <strain evidence="1 2">Bolton</strain>
    </source>
</reference>